<feature type="compositionally biased region" description="Low complexity" evidence="1">
    <location>
        <begin position="58"/>
        <end position="71"/>
    </location>
</feature>
<reference evidence="3 4" key="1">
    <citation type="submission" date="2020-04" db="EMBL/GenBank/DDBJ databases">
        <title>Perkinsus olseni comparative genomics.</title>
        <authorList>
            <person name="Bogema D.R."/>
        </authorList>
    </citation>
    <scope>NUCLEOTIDE SEQUENCE [LARGE SCALE GENOMIC DNA]</scope>
    <source>
        <strain evidence="3">ATCC PRA-179</strain>
    </source>
</reference>
<organism evidence="3 4">
    <name type="scientific">Perkinsus olseni</name>
    <name type="common">Perkinsus atlanticus</name>
    <dbReference type="NCBI Taxonomy" id="32597"/>
    <lineage>
        <taxon>Eukaryota</taxon>
        <taxon>Sar</taxon>
        <taxon>Alveolata</taxon>
        <taxon>Perkinsozoa</taxon>
        <taxon>Perkinsea</taxon>
        <taxon>Perkinsida</taxon>
        <taxon>Perkinsidae</taxon>
        <taxon>Perkinsus</taxon>
    </lineage>
</organism>
<feature type="region of interest" description="Disordered" evidence="1">
    <location>
        <begin position="44"/>
        <end position="106"/>
    </location>
</feature>
<keyword evidence="2" id="KW-0472">Membrane</keyword>
<dbReference type="Proteomes" id="UP000570595">
    <property type="component" value="Unassembled WGS sequence"/>
</dbReference>
<proteinExistence type="predicted"/>
<gene>
    <name evidence="3" type="ORF">FOZ61_002079</name>
</gene>
<evidence type="ECO:0000313" key="4">
    <source>
        <dbReference type="Proteomes" id="UP000570595"/>
    </source>
</evidence>
<evidence type="ECO:0000256" key="2">
    <source>
        <dbReference type="SAM" id="Phobius"/>
    </source>
</evidence>
<dbReference type="AlphaFoldDB" id="A0A7J6KQL9"/>
<sequence>YEYIYCAYEYDNLKWYQDFSIHAVRRPGQEQRTLKDELIKRFSSTLTQQRNNRRKRNAAAAAAGGDGSSRSSNKRRGKSKRLPEGDKTGTIMRRRGGAHSIRREEEEASSSRVCDVCRDADEVDDNPIIYCKIATLGVGMEVIDYVMISPMMLAAGIAIHVNISGIIILYLGVSRTSSNYVVVAVIMQQQQLVM</sequence>
<feature type="non-terminal residue" evidence="3">
    <location>
        <position position="194"/>
    </location>
</feature>
<name>A0A7J6KQL9_PEROL</name>
<accession>A0A7J6KQL9</accession>
<dbReference type="EMBL" id="JABAHT010001550">
    <property type="protein sequence ID" value="KAF4648871.1"/>
    <property type="molecule type" value="Genomic_DNA"/>
</dbReference>
<feature type="transmembrane region" description="Helical" evidence="2">
    <location>
        <begin position="153"/>
        <end position="173"/>
    </location>
</feature>
<keyword evidence="2" id="KW-0812">Transmembrane</keyword>
<protein>
    <submittedName>
        <fullName evidence="3">Uncharacterized protein</fullName>
    </submittedName>
</protein>
<comment type="caution">
    <text evidence="3">The sequence shown here is derived from an EMBL/GenBank/DDBJ whole genome shotgun (WGS) entry which is preliminary data.</text>
</comment>
<evidence type="ECO:0000256" key="1">
    <source>
        <dbReference type="SAM" id="MobiDB-lite"/>
    </source>
</evidence>
<evidence type="ECO:0000313" key="3">
    <source>
        <dbReference type="EMBL" id="KAF4648871.1"/>
    </source>
</evidence>
<keyword evidence="2" id="KW-1133">Transmembrane helix</keyword>